<evidence type="ECO:0000313" key="18">
    <source>
        <dbReference type="Proteomes" id="UP000236178"/>
    </source>
</evidence>
<feature type="active site" description="Nucleophile" evidence="13">
    <location>
        <position position="351"/>
    </location>
</feature>
<dbReference type="EMBL" id="PJOS01000165">
    <property type="protein sequence ID" value="PKT67543.1"/>
    <property type="molecule type" value="Genomic_DNA"/>
</dbReference>
<evidence type="ECO:0000256" key="2">
    <source>
        <dbReference type="ARBA" id="ARBA00022475"/>
    </source>
</evidence>
<dbReference type="GO" id="GO:0071555">
    <property type="term" value="P:cell wall organization"/>
    <property type="evidence" value="ECO:0007669"/>
    <property type="project" value="UniProtKB-UniRule"/>
</dbReference>
<feature type="active site" description="Proton donor/acceptor" evidence="13">
    <location>
        <position position="332"/>
    </location>
</feature>
<dbReference type="GO" id="GO:0005576">
    <property type="term" value="C:extracellular region"/>
    <property type="evidence" value="ECO:0007669"/>
    <property type="project" value="TreeGrafter"/>
</dbReference>
<evidence type="ECO:0000313" key="17">
    <source>
        <dbReference type="EMBL" id="PKT67543.1"/>
    </source>
</evidence>
<evidence type="ECO:0000256" key="12">
    <source>
        <dbReference type="ARBA" id="ARBA00060592"/>
    </source>
</evidence>
<keyword evidence="10" id="KW-0012">Acyltransferase</keyword>
<evidence type="ECO:0000256" key="15">
    <source>
        <dbReference type="SAM" id="SignalP"/>
    </source>
</evidence>
<dbReference type="Pfam" id="PF17964">
    <property type="entry name" value="Big_10"/>
    <property type="match status" value="1"/>
</dbReference>
<keyword evidence="11 13" id="KW-0961">Cell wall biogenesis/degradation</keyword>
<keyword evidence="7" id="KW-0472">Membrane</keyword>
<feature type="chain" id="PRO_5014137647" description="L,D-TPase catalytic domain-containing protein" evidence="15">
    <location>
        <begin position="28"/>
        <end position="412"/>
    </location>
</feature>
<gene>
    <name evidence="17" type="ORF">CW362_39845</name>
</gene>
<evidence type="ECO:0000256" key="10">
    <source>
        <dbReference type="ARBA" id="ARBA00023315"/>
    </source>
</evidence>
<evidence type="ECO:0000256" key="7">
    <source>
        <dbReference type="ARBA" id="ARBA00023136"/>
    </source>
</evidence>
<keyword evidence="8" id="KW-0564">Palmitate</keyword>
<dbReference type="Gene3D" id="2.60.40.3780">
    <property type="match status" value="1"/>
</dbReference>
<dbReference type="GO" id="GO:0008360">
    <property type="term" value="P:regulation of cell shape"/>
    <property type="evidence" value="ECO:0007669"/>
    <property type="project" value="UniProtKB-UniRule"/>
</dbReference>
<keyword evidence="9" id="KW-0449">Lipoprotein</keyword>
<keyword evidence="3" id="KW-0808">Transferase</keyword>
<dbReference type="PANTHER" id="PTHR30582">
    <property type="entry name" value="L,D-TRANSPEPTIDASE"/>
    <property type="match status" value="1"/>
</dbReference>
<keyword evidence="18" id="KW-1185">Reference proteome</keyword>
<dbReference type="GO" id="GO:0071972">
    <property type="term" value="F:peptidoglycan L,D-transpeptidase activity"/>
    <property type="evidence" value="ECO:0007669"/>
    <property type="project" value="TreeGrafter"/>
</dbReference>
<evidence type="ECO:0000256" key="8">
    <source>
        <dbReference type="ARBA" id="ARBA00023139"/>
    </source>
</evidence>
<dbReference type="PROSITE" id="PS51257">
    <property type="entry name" value="PROKAR_LIPOPROTEIN"/>
    <property type="match status" value="1"/>
</dbReference>
<evidence type="ECO:0000256" key="5">
    <source>
        <dbReference type="ARBA" id="ARBA00022960"/>
    </source>
</evidence>
<evidence type="ECO:0000256" key="3">
    <source>
        <dbReference type="ARBA" id="ARBA00022679"/>
    </source>
</evidence>
<keyword evidence="5 13" id="KW-0133">Cell shape</keyword>
<keyword evidence="6 13" id="KW-0573">Peptidoglycan synthesis</keyword>
<evidence type="ECO:0000256" key="9">
    <source>
        <dbReference type="ARBA" id="ARBA00023288"/>
    </source>
</evidence>
<keyword evidence="4 15" id="KW-0732">Signal</keyword>
<dbReference type="CDD" id="cd16913">
    <property type="entry name" value="YkuD_like"/>
    <property type="match status" value="1"/>
</dbReference>
<dbReference type="CDD" id="cd13432">
    <property type="entry name" value="LDT_IgD_like_2"/>
    <property type="match status" value="1"/>
</dbReference>
<dbReference type="OrthoDB" id="5242354at2"/>
<feature type="signal peptide" evidence="15">
    <location>
        <begin position="1"/>
        <end position="27"/>
    </location>
</feature>
<dbReference type="InterPro" id="IPR038063">
    <property type="entry name" value="Transpep_catalytic_dom"/>
</dbReference>
<dbReference type="Proteomes" id="UP000236178">
    <property type="component" value="Unassembled WGS sequence"/>
</dbReference>
<comment type="pathway">
    <text evidence="12">Glycan biosynthesis.</text>
</comment>
<sequence>MVPGPGRRAWSRRGVLAAFGTAVPALALSGCGGPADTTEGKDTAATGGTGAGTRTKAQVRKPTVTVSPADDTKRADFTGPVVVSVTDGTLSAVEVSGNDGSALAGSFTDGRTRWTSDRNPYSGTKYTVTVKAAGAAEHTSTFVTKSPGETFAGYFTPEANSTSGVGMPVSINFTHAVTDRAAVEKAVTVTAEPAVEVVGHWFGNTRLDFRPARYWAAGTKITLSLRLKDVEGADGVHGVQSKDVTFHIGRRQVSTVDLAKKTMTVERDGAVLATYPVSGGSAAHTTWSGIMVISERLEETRMESSTVGLGDEYDIADVPHAQRLTTSGTFIHGNYWAAPSVFGGSNTSHGCIGLRDTKGAHDSSAPGYRFYESSMLGDVVVVENSGERTVEASNGLNGWNLSWADWKAGSAL</sequence>
<accession>A0A2I0SCD0</accession>
<protein>
    <recommendedName>
        <fullName evidence="16">L,D-TPase catalytic domain-containing protein</fullName>
    </recommendedName>
</protein>
<dbReference type="Pfam" id="PF03734">
    <property type="entry name" value="YkuD"/>
    <property type="match status" value="1"/>
</dbReference>
<dbReference type="AlphaFoldDB" id="A0A2I0SCD0"/>
<feature type="domain" description="L,D-TPase catalytic" evidence="16">
    <location>
        <begin position="252"/>
        <end position="383"/>
    </location>
</feature>
<evidence type="ECO:0000256" key="11">
    <source>
        <dbReference type="ARBA" id="ARBA00023316"/>
    </source>
</evidence>
<dbReference type="SUPFAM" id="SSF141523">
    <property type="entry name" value="L,D-transpeptidase catalytic domain-like"/>
    <property type="match status" value="1"/>
</dbReference>
<dbReference type="PANTHER" id="PTHR30582:SF2">
    <property type="entry name" value="L,D-TRANSPEPTIDASE YCIB-RELATED"/>
    <property type="match status" value="1"/>
</dbReference>
<evidence type="ECO:0000256" key="1">
    <source>
        <dbReference type="ARBA" id="ARBA00004752"/>
    </source>
</evidence>
<evidence type="ECO:0000259" key="16">
    <source>
        <dbReference type="PROSITE" id="PS52029"/>
    </source>
</evidence>
<dbReference type="InterPro" id="IPR050979">
    <property type="entry name" value="LD-transpeptidase"/>
</dbReference>
<dbReference type="GO" id="GO:0018104">
    <property type="term" value="P:peptidoglycan-protein cross-linking"/>
    <property type="evidence" value="ECO:0007669"/>
    <property type="project" value="TreeGrafter"/>
</dbReference>
<dbReference type="PROSITE" id="PS52029">
    <property type="entry name" value="LD_TPASE"/>
    <property type="match status" value="1"/>
</dbReference>
<reference evidence="17 18" key="1">
    <citation type="submission" date="2017-12" db="EMBL/GenBank/DDBJ databases">
        <title>Streptomyces populusis sp. nov., a novel endophytic actinobacterium isolated from stems of Populus adenopoda Maxim.</title>
        <authorList>
            <person name="Wang Z."/>
        </authorList>
    </citation>
    <scope>NUCLEOTIDE SEQUENCE [LARGE SCALE GENOMIC DNA]</scope>
    <source>
        <strain evidence="17 18">A249</strain>
    </source>
</reference>
<dbReference type="GO" id="GO:0016746">
    <property type="term" value="F:acyltransferase activity"/>
    <property type="evidence" value="ECO:0007669"/>
    <property type="project" value="UniProtKB-KW"/>
</dbReference>
<dbReference type="Gene3D" id="2.60.40.3710">
    <property type="match status" value="1"/>
</dbReference>
<dbReference type="Gene3D" id="2.40.440.10">
    <property type="entry name" value="L,D-transpeptidase catalytic domain-like"/>
    <property type="match status" value="1"/>
</dbReference>
<proteinExistence type="predicted"/>
<dbReference type="InterPro" id="IPR041280">
    <property type="entry name" value="Big_10"/>
</dbReference>
<name>A0A2I0SCD0_9ACTN</name>
<evidence type="ECO:0000256" key="14">
    <source>
        <dbReference type="SAM" id="MobiDB-lite"/>
    </source>
</evidence>
<comment type="caution">
    <text evidence="17">The sequence shown here is derived from an EMBL/GenBank/DDBJ whole genome shotgun (WGS) entry which is preliminary data.</text>
</comment>
<dbReference type="InterPro" id="IPR005490">
    <property type="entry name" value="LD_TPept_cat_dom"/>
</dbReference>
<evidence type="ECO:0000256" key="13">
    <source>
        <dbReference type="PROSITE-ProRule" id="PRU01373"/>
    </source>
</evidence>
<feature type="region of interest" description="Disordered" evidence="14">
    <location>
        <begin position="37"/>
        <end position="57"/>
    </location>
</feature>
<dbReference type="UniPathway" id="UPA00219"/>
<organism evidence="17 18">
    <name type="scientific">Streptomyces populi</name>
    <dbReference type="NCBI Taxonomy" id="2058924"/>
    <lineage>
        <taxon>Bacteria</taxon>
        <taxon>Bacillati</taxon>
        <taxon>Actinomycetota</taxon>
        <taxon>Actinomycetes</taxon>
        <taxon>Kitasatosporales</taxon>
        <taxon>Streptomycetaceae</taxon>
        <taxon>Streptomyces</taxon>
    </lineage>
</organism>
<dbReference type="FunFam" id="2.40.440.10:FF:000005">
    <property type="entry name" value="L,D-transpeptidase 2"/>
    <property type="match status" value="1"/>
</dbReference>
<comment type="pathway">
    <text evidence="1 13">Cell wall biogenesis; peptidoglycan biosynthesis.</text>
</comment>
<evidence type="ECO:0000256" key="6">
    <source>
        <dbReference type="ARBA" id="ARBA00022984"/>
    </source>
</evidence>
<keyword evidence="2" id="KW-1003">Cell membrane</keyword>
<evidence type="ECO:0000256" key="4">
    <source>
        <dbReference type="ARBA" id="ARBA00022729"/>
    </source>
</evidence>